<dbReference type="AlphaFoldDB" id="A0A6P1GQ78"/>
<reference evidence="1 2" key="1">
    <citation type="submission" date="2019-12" db="EMBL/GenBank/DDBJ databases">
        <title>Functional and genomic insights into the Sphingobium yanoikuyae YC-JY1, a bacterium efficiently degrading bisphenol A.</title>
        <authorList>
            <person name="Jia Y."/>
            <person name="Li X."/>
            <person name="Wang J."/>
            <person name="Eltoukhy A."/>
            <person name="Lamraoui I."/>
            <person name="Yan Y."/>
        </authorList>
    </citation>
    <scope>NUCLEOTIDE SEQUENCE [LARGE SCALE GENOMIC DNA]</scope>
    <source>
        <strain evidence="1 2">YC-JY1</strain>
        <plasmid evidence="1 2">unnamed3</plasmid>
    </source>
</reference>
<dbReference type="PANTHER" id="PTHR22726:SF1">
    <property type="entry name" value="METALLOENDOPEPTIDASE OMA1, MITOCHONDRIAL"/>
    <property type="match status" value="1"/>
</dbReference>
<dbReference type="EMBL" id="CP047220">
    <property type="protein sequence ID" value="QHD70747.1"/>
    <property type="molecule type" value="Genomic_DNA"/>
</dbReference>
<dbReference type="Gene3D" id="2.30.42.10">
    <property type="match status" value="1"/>
</dbReference>
<geneLocation type="plasmid" evidence="1">
    <name>unnamed3</name>
</geneLocation>
<dbReference type="InterPro" id="IPR036034">
    <property type="entry name" value="PDZ_sf"/>
</dbReference>
<dbReference type="GO" id="GO:0004222">
    <property type="term" value="F:metalloendopeptidase activity"/>
    <property type="evidence" value="ECO:0007669"/>
    <property type="project" value="TreeGrafter"/>
</dbReference>
<dbReference type="PANTHER" id="PTHR22726">
    <property type="entry name" value="METALLOENDOPEPTIDASE OMA1"/>
    <property type="match status" value="1"/>
</dbReference>
<gene>
    <name evidence="1" type="ORF">GS397_26955</name>
</gene>
<dbReference type="GO" id="GO:0016020">
    <property type="term" value="C:membrane"/>
    <property type="evidence" value="ECO:0007669"/>
    <property type="project" value="TreeGrafter"/>
</dbReference>
<protein>
    <submittedName>
        <fullName evidence="1">Peptidase M48 family protein</fullName>
    </submittedName>
</protein>
<organism evidence="1 2">
    <name type="scientific">Sphingobium yanoikuyae</name>
    <name type="common">Sphingomonas yanoikuyae</name>
    <dbReference type="NCBI Taxonomy" id="13690"/>
    <lineage>
        <taxon>Bacteria</taxon>
        <taxon>Pseudomonadati</taxon>
        <taxon>Pseudomonadota</taxon>
        <taxon>Alphaproteobacteria</taxon>
        <taxon>Sphingomonadales</taxon>
        <taxon>Sphingomonadaceae</taxon>
        <taxon>Sphingobium</taxon>
    </lineage>
</organism>
<accession>A0A6P1GQ78</accession>
<dbReference type="Proteomes" id="UP000464086">
    <property type="component" value="Plasmid unnamed3"/>
</dbReference>
<dbReference type="RefSeq" id="WP_159368289.1">
    <property type="nucleotide sequence ID" value="NZ_CP047220.1"/>
</dbReference>
<dbReference type="SUPFAM" id="SSF50156">
    <property type="entry name" value="PDZ domain-like"/>
    <property type="match status" value="1"/>
</dbReference>
<sequence>MMKRQKIVAWYIAWAIILMPGVLASANEPPPFEAIRAVEAEMAAIGYRLAIANAPLCDRQEPGLGLLLHTPDQYAGDARAAAIRHFRFEGPVGVEAVLPGSPAAAAGVQPDDTVLGVEKKRFGPANRQAKAGTTALMEAIRQIVALPTDRPLVLHLRRNGVEYDRMIVPLPACRSQFELVLGSGFVAQADGEIVQIGSRFFADYPQWVAAPIAHELAHNILRHRERLEAQGVNYGLLSGLGHNVRYFRQTELEADILSVSLLANAGYDPKIALLFWQTFGPAHGASILRSRSHPGWKARVAVMERAIVALGPEHPDHPAVLAARSRPLDGNWQALLGERH</sequence>
<evidence type="ECO:0000313" key="1">
    <source>
        <dbReference type="EMBL" id="QHD70747.1"/>
    </source>
</evidence>
<keyword evidence="1" id="KW-0614">Plasmid</keyword>
<name>A0A6P1GQ78_SPHYA</name>
<dbReference type="InterPro" id="IPR051156">
    <property type="entry name" value="Mito/Outer_Membr_Metalloprot"/>
</dbReference>
<dbReference type="CDD" id="cd07342">
    <property type="entry name" value="M48C_Oma1_like"/>
    <property type="match status" value="1"/>
</dbReference>
<proteinExistence type="predicted"/>
<evidence type="ECO:0000313" key="2">
    <source>
        <dbReference type="Proteomes" id="UP000464086"/>
    </source>
</evidence>
<dbReference type="GO" id="GO:0051603">
    <property type="term" value="P:proteolysis involved in protein catabolic process"/>
    <property type="evidence" value="ECO:0007669"/>
    <property type="project" value="TreeGrafter"/>
</dbReference>